<feature type="transmembrane region" description="Helical" evidence="13">
    <location>
        <begin position="186"/>
        <end position="211"/>
    </location>
</feature>
<dbReference type="FunFam" id="3.40.1690.10:FF:000001">
    <property type="entry name" value="Flagellar biosynthetic protein FlhB"/>
    <property type="match status" value="1"/>
</dbReference>
<dbReference type="NCBIfam" id="TIGR00328">
    <property type="entry name" value="flhB"/>
    <property type="match status" value="1"/>
</dbReference>
<dbReference type="InterPro" id="IPR006135">
    <property type="entry name" value="T3SS_substrate_exporter"/>
</dbReference>
<evidence type="ECO:0000256" key="5">
    <source>
        <dbReference type="ARBA" id="ARBA00022475"/>
    </source>
</evidence>
<evidence type="ECO:0000256" key="12">
    <source>
        <dbReference type="SAM" id="MobiDB-lite"/>
    </source>
</evidence>
<dbReference type="InterPro" id="IPR029025">
    <property type="entry name" value="T3SS_substrate_exporter_C"/>
</dbReference>
<keyword evidence="7" id="KW-1005">Bacterial flagellum biogenesis</keyword>
<dbReference type="GO" id="GO:0044780">
    <property type="term" value="P:bacterial-type flagellum assembly"/>
    <property type="evidence" value="ECO:0007669"/>
    <property type="project" value="InterPro"/>
</dbReference>
<organism evidence="14">
    <name type="scientific">hydrothermal vent metagenome</name>
    <dbReference type="NCBI Taxonomy" id="652676"/>
    <lineage>
        <taxon>unclassified sequences</taxon>
        <taxon>metagenomes</taxon>
        <taxon>ecological metagenomes</taxon>
    </lineage>
</organism>
<comment type="subcellular location">
    <subcellularLocation>
        <location evidence="1">Cell membrane</location>
        <topology evidence="1">Multi-pass membrane protein</topology>
    </subcellularLocation>
</comment>
<evidence type="ECO:0000256" key="4">
    <source>
        <dbReference type="ARBA" id="ARBA00022448"/>
    </source>
</evidence>
<feature type="transmembrane region" description="Helical" evidence="13">
    <location>
        <begin position="90"/>
        <end position="117"/>
    </location>
</feature>
<proteinExistence type="inferred from homology"/>
<reference evidence="14" key="1">
    <citation type="submission" date="2018-06" db="EMBL/GenBank/DDBJ databases">
        <authorList>
            <person name="Zhirakovskaya E."/>
        </authorList>
    </citation>
    <scope>NUCLEOTIDE SEQUENCE</scope>
</reference>
<gene>
    <name evidence="14" type="ORF">MNBD_GAMMA24-1504</name>
</gene>
<evidence type="ECO:0000256" key="10">
    <source>
        <dbReference type="ARBA" id="ARBA00023136"/>
    </source>
</evidence>
<dbReference type="InterPro" id="IPR006136">
    <property type="entry name" value="FlhB"/>
</dbReference>
<keyword evidence="9 13" id="KW-1133">Transmembrane helix</keyword>
<keyword evidence="14" id="KW-0969">Cilium</keyword>
<feature type="region of interest" description="Disordered" evidence="12">
    <location>
        <begin position="355"/>
        <end position="384"/>
    </location>
</feature>
<evidence type="ECO:0000256" key="7">
    <source>
        <dbReference type="ARBA" id="ARBA00022795"/>
    </source>
</evidence>
<dbReference type="AlphaFoldDB" id="A0A3B1C4Y9"/>
<dbReference type="Gene3D" id="3.40.1690.10">
    <property type="entry name" value="secretion proteins EscU"/>
    <property type="match status" value="1"/>
</dbReference>
<evidence type="ECO:0000256" key="13">
    <source>
        <dbReference type="SAM" id="Phobius"/>
    </source>
</evidence>
<keyword evidence="5" id="KW-1003">Cell membrane</keyword>
<dbReference type="Pfam" id="PF01312">
    <property type="entry name" value="Bac_export_2"/>
    <property type="match status" value="1"/>
</dbReference>
<evidence type="ECO:0000256" key="1">
    <source>
        <dbReference type="ARBA" id="ARBA00004651"/>
    </source>
</evidence>
<evidence type="ECO:0000256" key="8">
    <source>
        <dbReference type="ARBA" id="ARBA00022927"/>
    </source>
</evidence>
<keyword evidence="4" id="KW-0813">Transport</keyword>
<evidence type="ECO:0000256" key="9">
    <source>
        <dbReference type="ARBA" id="ARBA00022989"/>
    </source>
</evidence>
<accession>A0A3B1C4Y9</accession>
<dbReference type="PANTHER" id="PTHR30531:SF12">
    <property type="entry name" value="FLAGELLAR BIOSYNTHETIC PROTEIN FLHB"/>
    <property type="match status" value="1"/>
</dbReference>
<evidence type="ECO:0000256" key="6">
    <source>
        <dbReference type="ARBA" id="ARBA00022692"/>
    </source>
</evidence>
<sequence length="384" mass="42779">MAEDSGQERTEDPTPRRKQQAREKGQIARSRELNTMLMMLSSGVALLLLGPALVTTLINLFRQHLHMSRADIFDPAAMIRLFESAMLDAVWGLAPFFIVVIVAAVAGPLAMGGISFSSKAFAFKWDKLDPIKGLQRLFALRGLVELLKALAKFVIIASIAVTFLYHQMNEYLGLGNEPIKLALGHTMHLLLKGFLVISSTLILMALIDVPFQLWDHSRQLKMTFQEIRDENKENEGNPEVRGRVRRLQKEMAQRRMMAEVPNADVVVTNPEHYAVALKYDPETMPAPILLAKGADLMAMQIRTIAREHDVMILEAPPLARALHHTTEIDAEIPAGLYLAVAQVLAYVFQLKRAGKGGGRTQAYGAGKPHRMNDLPIPDDMQFDS</sequence>
<keyword evidence="10 13" id="KW-0472">Membrane</keyword>
<dbReference type="PRINTS" id="PR00950">
    <property type="entry name" value="TYPE3IMSPROT"/>
</dbReference>
<evidence type="ECO:0000313" key="14">
    <source>
        <dbReference type="EMBL" id="VAX13755.1"/>
    </source>
</evidence>
<dbReference type="PANTHER" id="PTHR30531">
    <property type="entry name" value="FLAGELLAR BIOSYNTHETIC PROTEIN FLHB"/>
    <property type="match status" value="1"/>
</dbReference>
<keyword evidence="8" id="KW-0653">Protein transport</keyword>
<feature type="transmembrane region" description="Helical" evidence="13">
    <location>
        <begin position="138"/>
        <end position="166"/>
    </location>
</feature>
<dbReference type="EMBL" id="UOFZ01000133">
    <property type="protein sequence ID" value="VAX13755.1"/>
    <property type="molecule type" value="Genomic_DNA"/>
</dbReference>
<feature type="transmembrane region" description="Helical" evidence="13">
    <location>
        <begin position="37"/>
        <end position="61"/>
    </location>
</feature>
<protein>
    <recommendedName>
        <fullName evidence="3">Flagellar biosynthetic protein FlhB</fullName>
    </recommendedName>
</protein>
<keyword evidence="11" id="KW-1006">Bacterial flagellum protein export</keyword>
<dbReference type="SUPFAM" id="SSF160544">
    <property type="entry name" value="EscU C-terminal domain-like"/>
    <property type="match status" value="1"/>
</dbReference>
<keyword evidence="14" id="KW-0966">Cell projection</keyword>
<evidence type="ECO:0000256" key="3">
    <source>
        <dbReference type="ARBA" id="ARBA00021622"/>
    </source>
</evidence>
<dbReference type="Gene3D" id="6.10.250.2080">
    <property type="match status" value="1"/>
</dbReference>
<feature type="region of interest" description="Disordered" evidence="12">
    <location>
        <begin position="1"/>
        <end position="26"/>
    </location>
</feature>
<dbReference type="GO" id="GO:0009306">
    <property type="term" value="P:protein secretion"/>
    <property type="evidence" value="ECO:0007669"/>
    <property type="project" value="InterPro"/>
</dbReference>
<evidence type="ECO:0000256" key="2">
    <source>
        <dbReference type="ARBA" id="ARBA00010690"/>
    </source>
</evidence>
<evidence type="ECO:0000256" key="11">
    <source>
        <dbReference type="ARBA" id="ARBA00023225"/>
    </source>
</evidence>
<dbReference type="GO" id="GO:0005886">
    <property type="term" value="C:plasma membrane"/>
    <property type="evidence" value="ECO:0007669"/>
    <property type="project" value="UniProtKB-SubCell"/>
</dbReference>
<keyword evidence="14" id="KW-0282">Flagellum</keyword>
<keyword evidence="6 13" id="KW-0812">Transmembrane</keyword>
<name>A0A3B1C4Y9_9ZZZZ</name>
<comment type="similarity">
    <text evidence="2">Belongs to the type III secretion exporter family.</text>
</comment>